<name>A0A426XEY7_ENSVE</name>
<dbReference type="AlphaFoldDB" id="A0A426XEY7"/>
<evidence type="ECO:0000313" key="3">
    <source>
        <dbReference type="Proteomes" id="UP000287651"/>
    </source>
</evidence>
<reference evidence="2 3" key="1">
    <citation type="journal article" date="2014" name="Agronomy (Basel)">
        <title>A Draft Genome Sequence for Ensete ventricosum, the Drought-Tolerant Tree Against Hunger.</title>
        <authorList>
            <person name="Harrison J."/>
            <person name="Moore K.A."/>
            <person name="Paszkiewicz K."/>
            <person name="Jones T."/>
            <person name="Grant M."/>
            <person name="Ambacheew D."/>
            <person name="Muzemil S."/>
            <person name="Studholme D.J."/>
        </authorList>
    </citation>
    <scope>NUCLEOTIDE SEQUENCE [LARGE SCALE GENOMIC DNA]</scope>
</reference>
<organism evidence="2 3">
    <name type="scientific">Ensete ventricosum</name>
    <name type="common">Abyssinian banana</name>
    <name type="synonym">Musa ensete</name>
    <dbReference type="NCBI Taxonomy" id="4639"/>
    <lineage>
        <taxon>Eukaryota</taxon>
        <taxon>Viridiplantae</taxon>
        <taxon>Streptophyta</taxon>
        <taxon>Embryophyta</taxon>
        <taxon>Tracheophyta</taxon>
        <taxon>Spermatophyta</taxon>
        <taxon>Magnoliopsida</taxon>
        <taxon>Liliopsida</taxon>
        <taxon>Zingiberales</taxon>
        <taxon>Musaceae</taxon>
        <taxon>Ensete</taxon>
    </lineage>
</organism>
<sequence length="80" mass="8658">MGGEYREHGTGAPLPSANSLPPSLPPPALASFRCGVAKPCCLLRLSIPDRSRFKTYRLIRLLARLLLLCKPLVLDGLVCS</sequence>
<accession>A0A426XEY7</accession>
<proteinExistence type="predicted"/>
<protein>
    <submittedName>
        <fullName evidence="2">Uncharacterized protein</fullName>
    </submittedName>
</protein>
<feature type="region of interest" description="Disordered" evidence="1">
    <location>
        <begin position="1"/>
        <end position="20"/>
    </location>
</feature>
<gene>
    <name evidence="2" type="ORF">B296_00037154</name>
</gene>
<dbReference type="Proteomes" id="UP000287651">
    <property type="component" value="Unassembled WGS sequence"/>
</dbReference>
<comment type="caution">
    <text evidence="2">The sequence shown here is derived from an EMBL/GenBank/DDBJ whole genome shotgun (WGS) entry which is preliminary data.</text>
</comment>
<evidence type="ECO:0000256" key="1">
    <source>
        <dbReference type="SAM" id="MobiDB-lite"/>
    </source>
</evidence>
<dbReference type="EMBL" id="AMZH03021618">
    <property type="protein sequence ID" value="RRT38035.1"/>
    <property type="molecule type" value="Genomic_DNA"/>
</dbReference>
<evidence type="ECO:0000313" key="2">
    <source>
        <dbReference type="EMBL" id="RRT38035.1"/>
    </source>
</evidence>